<dbReference type="CDD" id="cd16833">
    <property type="entry name" value="YfiH"/>
    <property type="match status" value="1"/>
</dbReference>
<keyword evidence="4" id="KW-0479">Metal-binding</keyword>
<dbReference type="Proteomes" id="UP000593580">
    <property type="component" value="Chromosome"/>
</dbReference>
<dbReference type="AlphaFoldDB" id="A0A7M1B927"/>
<dbReference type="InterPro" id="IPR011324">
    <property type="entry name" value="Cytotoxic_necrot_fac-like_cat"/>
</dbReference>
<accession>A0A7M1B927</accession>
<dbReference type="NCBIfam" id="TIGR00726">
    <property type="entry name" value="peptidoglycan editing factor PgeF"/>
    <property type="match status" value="1"/>
</dbReference>
<comment type="similarity">
    <text evidence="2 10">Belongs to the purine nucleoside phosphorylase YfiH/LACC1 family.</text>
</comment>
<evidence type="ECO:0000256" key="7">
    <source>
        <dbReference type="ARBA" id="ARBA00047989"/>
    </source>
</evidence>
<comment type="catalytic activity">
    <reaction evidence="1">
        <text>inosine + phosphate = alpha-D-ribose 1-phosphate + hypoxanthine</text>
        <dbReference type="Rhea" id="RHEA:27646"/>
        <dbReference type="ChEBI" id="CHEBI:17368"/>
        <dbReference type="ChEBI" id="CHEBI:17596"/>
        <dbReference type="ChEBI" id="CHEBI:43474"/>
        <dbReference type="ChEBI" id="CHEBI:57720"/>
        <dbReference type="EC" id="2.4.2.1"/>
    </reaction>
    <physiologicalReaction direction="left-to-right" evidence="1">
        <dbReference type="Rhea" id="RHEA:27647"/>
    </physiologicalReaction>
</comment>
<dbReference type="RefSeq" id="WP_193110445.1">
    <property type="nucleotide sequence ID" value="NZ_CP041406.1"/>
</dbReference>
<evidence type="ECO:0000313" key="12">
    <source>
        <dbReference type="Proteomes" id="UP000593580"/>
    </source>
</evidence>
<dbReference type="EMBL" id="CP041406">
    <property type="protein sequence ID" value="QOP46210.1"/>
    <property type="molecule type" value="Genomic_DNA"/>
</dbReference>
<dbReference type="GO" id="GO:0017061">
    <property type="term" value="F:S-methyl-5-thioadenosine phosphorylase activity"/>
    <property type="evidence" value="ECO:0007669"/>
    <property type="project" value="UniProtKB-EC"/>
</dbReference>
<organism evidence="11 12">
    <name type="scientific">Sulfurimonas paralvinellae</name>
    <dbReference type="NCBI Taxonomy" id="317658"/>
    <lineage>
        <taxon>Bacteria</taxon>
        <taxon>Pseudomonadati</taxon>
        <taxon>Campylobacterota</taxon>
        <taxon>Epsilonproteobacteria</taxon>
        <taxon>Campylobacterales</taxon>
        <taxon>Sulfurimonadaceae</taxon>
        <taxon>Sulfurimonas</taxon>
    </lineage>
</organism>
<evidence type="ECO:0000256" key="2">
    <source>
        <dbReference type="ARBA" id="ARBA00007353"/>
    </source>
</evidence>
<keyword evidence="3" id="KW-0808">Transferase</keyword>
<comment type="catalytic activity">
    <reaction evidence="9">
        <text>S-methyl-5'-thioadenosine + phosphate = 5-(methylsulfanyl)-alpha-D-ribose 1-phosphate + adenine</text>
        <dbReference type="Rhea" id="RHEA:11852"/>
        <dbReference type="ChEBI" id="CHEBI:16708"/>
        <dbReference type="ChEBI" id="CHEBI:17509"/>
        <dbReference type="ChEBI" id="CHEBI:43474"/>
        <dbReference type="ChEBI" id="CHEBI:58533"/>
        <dbReference type="EC" id="2.4.2.28"/>
    </reaction>
    <physiologicalReaction direction="left-to-right" evidence="9">
        <dbReference type="Rhea" id="RHEA:11853"/>
    </physiologicalReaction>
</comment>
<name>A0A7M1B927_9BACT</name>
<keyword evidence="12" id="KW-1185">Reference proteome</keyword>
<protein>
    <recommendedName>
        <fullName evidence="10">Purine nucleoside phosphorylase</fullName>
    </recommendedName>
</protein>
<dbReference type="Gene3D" id="3.60.140.10">
    <property type="entry name" value="CNF1/YfiH-like putative cysteine hydrolases"/>
    <property type="match status" value="1"/>
</dbReference>
<evidence type="ECO:0000256" key="8">
    <source>
        <dbReference type="ARBA" id="ARBA00048968"/>
    </source>
</evidence>
<evidence type="ECO:0000256" key="10">
    <source>
        <dbReference type="RuleBase" id="RU361274"/>
    </source>
</evidence>
<evidence type="ECO:0000256" key="4">
    <source>
        <dbReference type="ARBA" id="ARBA00022723"/>
    </source>
</evidence>
<dbReference type="InterPro" id="IPR003730">
    <property type="entry name" value="Cu_polyphenol_OxRdtase"/>
</dbReference>
<comment type="catalytic activity">
    <reaction evidence="7">
        <text>adenosine + H2O + H(+) = inosine + NH4(+)</text>
        <dbReference type="Rhea" id="RHEA:24408"/>
        <dbReference type="ChEBI" id="CHEBI:15377"/>
        <dbReference type="ChEBI" id="CHEBI:15378"/>
        <dbReference type="ChEBI" id="CHEBI:16335"/>
        <dbReference type="ChEBI" id="CHEBI:17596"/>
        <dbReference type="ChEBI" id="CHEBI:28938"/>
        <dbReference type="EC" id="3.5.4.4"/>
    </reaction>
    <physiologicalReaction direction="left-to-right" evidence="7">
        <dbReference type="Rhea" id="RHEA:24409"/>
    </physiologicalReaction>
</comment>
<proteinExistence type="inferred from homology"/>
<evidence type="ECO:0000256" key="1">
    <source>
        <dbReference type="ARBA" id="ARBA00000553"/>
    </source>
</evidence>
<dbReference type="PANTHER" id="PTHR30616:SF2">
    <property type="entry name" value="PURINE NUCLEOSIDE PHOSPHORYLASE LACC1"/>
    <property type="match status" value="1"/>
</dbReference>
<evidence type="ECO:0000256" key="3">
    <source>
        <dbReference type="ARBA" id="ARBA00022679"/>
    </source>
</evidence>
<evidence type="ECO:0000256" key="5">
    <source>
        <dbReference type="ARBA" id="ARBA00022801"/>
    </source>
</evidence>
<evidence type="ECO:0000256" key="6">
    <source>
        <dbReference type="ARBA" id="ARBA00022833"/>
    </source>
</evidence>
<dbReference type="KEGG" id="spal:FM071_07845"/>
<dbReference type="InterPro" id="IPR038371">
    <property type="entry name" value="Cu_polyphenol_OxRdtase_sf"/>
</dbReference>
<dbReference type="Pfam" id="PF02578">
    <property type="entry name" value="Cu-oxidase_4"/>
    <property type="match status" value="1"/>
</dbReference>
<dbReference type="SUPFAM" id="SSF64438">
    <property type="entry name" value="CNF1/YfiH-like putative cysteine hydrolases"/>
    <property type="match status" value="1"/>
</dbReference>
<comment type="catalytic activity">
    <reaction evidence="8">
        <text>adenosine + phosphate = alpha-D-ribose 1-phosphate + adenine</text>
        <dbReference type="Rhea" id="RHEA:27642"/>
        <dbReference type="ChEBI" id="CHEBI:16335"/>
        <dbReference type="ChEBI" id="CHEBI:16708"/>
        <dbReference type="ChEBI" id="CHEBI:43474"/>
        <dbReference type="ChEBI" id="CHEBI:57720"/>
        <dbReference type="EC" id="2.4.2.1"/>
    </reaction>
    <physiologicalReaction direction="left-to-right" evidence="8">
        <dbReference type="Rhea" id="RHEA:27643"/>
    </physiologicalReaction>
</comment>
<keyword evidence="6" id="KW-0862">Zinc</keyword>
<dbReference type="PANTHER" id="PTHR30616">
    <property type="entry name" value="UNCHARACTERIZED PROTEIN YFIH"/>
    <property type="match status" value="1"/>
</dbReference>
<gene>
    <name evidence="11" type="primary">pgeF</name>
    <name evidence="11" type="ORF">FM071_07845</name>
</gene>
<evidence type="ECO:0000256" key="9">
    <source>
        <dbReference type="ARBA" id="ARBA00049893"/>
    </source>
</evidence>
<dbReference type="GO" id="GO:0016787">
    <property type="term" value="F:hydrolase activity"/>
    <property type="evidence" value="ECO:0007669"/>
    <property type="project" value="UniProtKB-KW"/>
</dbReference>
<sequence length="240" mass="27629">MQFYQSKLLKKFPEITHAFTTKETGNLAFHVNDDPAHVLKNHQRLSRELNYKLEILVHMKQIHSNEVKIITDNDTFDNPPTCDALITDKKNTLLMVMTADCSPILFYDPVQKVIAVAHAGRAGAFTNIIKNVIRKFTNDFNSQTKEIVVAIGPAICGHCYEVDDTIYQEAKKRNLAYALTQESNKYYLNIRDILHKQLLEENILEKNIEISDICSRCDSHFYSYREEKNCGRFAGIIKLD</sequence>
<reference evidence="11 12" key="1">
    <citation type="submission" date="2019-07" db="EMBL/GenBank/DDBJ databases">
        <title>Sulfurimonas paralvinellae sp. nov., a novel mesophilic, hydrogen- and sulfur-oxidizing chemolithoautotroph within the Epsilonproteo- bacteria isolated from a deep-sea hydrothermal vent polychaete nest, reclassification of Thiomicrospira denitrificans as Sulfurimonas denitrificans comb. nov. and emended description of the genus Sulfurimonas.</title>
        <authorList>
            <person name="Wang S."/>
            <person name="Jiang L."/>
            <person name="Shao Z."/>
        </authorList>
    </citation>
    <scope>NUCLEOTIDE SEQUENCE [LARGE SCALE GENOMIC DNA]</scope>
    <source>
        <strain evidence="11 12">GO25</strain>
    </source>
</reference>
<evidence type="ECO:0000313" key="11">
    <source>
        <dbReference type="EMBL" id="QOP46210.1"/>
    </source>
</evidence>
<dbReference type="GO" id="GO:0005507">
    <property type="term" value="F:copper ion binding"/>
    <property type="evidence" value="ECO:0007669"/>
    <property type="project" value="TreeGrafter"/>
</dbReference>
<keyword evidence="5" id="KW-0378">Hydrolase</keyword>